<keyword evidence="13" id="KW-1185">Reference proteome</keyword>
<dbReference type="InterPro" id="IPR011032">
    <property type="entry name" value="GroES-like_sf"/>
</dbReference>
<evidence type="ECO:0000256" key="2">
    <source>
        <dbReference type="ARBA" id="ARBA00008072"/>
    </source>
</evidence>
<gene>
    <name evidence="12" type="ORF">ILUMI_12733</name>
</gene>
<evidence type="ECO:0000256" key="3">
    <source>
        <dbReference type="ARBA" id="ARBA00022723"/>
    </source>
</evidence>
<evidence type="ECO:0000256" key="4">
    <source>
        <dbReference type="ARBA" id="ARBA00022833"/>
    </source>
</evidence>
<dbReference type="PROSITE" id="PS00059">
    <property type="entry name" value="ADH_ZINC"/>
    <property type="match status" value="1"/>
</dbReference>
<dbReference type="InterPro" id="IPR002328">
    <property type="entry name" value="ADH_Zn_CS"/>
</dbReference>
<dbReference type="InterPro" id="IPR045306">
    <property type="entry name" value="SDH-like"/>
</dbReference>
<evidence type="ECO:0000259" key="10">
    <source>
        <dbReference type="Pfam" id="PF00107"/>
    </source>
</evidence>
<dbReference type="EMBL" id="VTPC01007979">
    <property type="protein sequence ID" value="KAF2893448.1"/>
    <property type="molecule type" value="Genomic_DNA"/>
</dbReference>
<evidence type="ECO:0000256" key="9">
    <source>
        <dbReference type="RuleBase" id="RU361277"/>
    </source>
</evidence>
<evidence type="ECO:0000313" key="12">
    <source>
        <dbReference type="EMBL" id="KAF2893448.1"/>
    </source>
</evidence>
<dbReference type="Gene3D" id="3.40.50.720">
    <property type="entry name" value="NAD(P)-binding Rossmann-like Domain"/>
    <property type="match status" value="1"/>
</dbReference>
<dbReference type="GO" id="GO:0003939">
    <property type="term" value="F:L-iditol 2-dehydrogenase (NAD+) activity"/>
    <property type="evidence" value="ECO:0007669"/>
    <property type="project" value="TreeGrafter"/>
</dbReference>
<dbReference type="FunFam" id="3.40.50.720:FF:000068">
    <property type="entry name" value="Sorbitol dehydrogenase"/>
    <property type="match status" value="1"/>
</dbReference>
<dbReference type="PANTHER" id="PTHR43161">
    <property type="entry name" value="SORBITOL DEHYDROGENASE"/>
    <property type="match status" value="1"/>
</dbReference>
<accession>A0A8K0CZ17</accession>
<dbReference type="InterPro" id="IPR013154">
    <property type="entry name" value="ADH-like_N"/>
</dbReference>
<dbReference type="Gene3D" id="3.90.180.10">
    <property type="entry name" value="Medium-chain alcohol dehydrogenases, catalytic domain"/>
    <property type="match status" value="1"/>
</dbReference>
<comment type="similarity">
    <text evidence="2 9">Belongs to the zinc-containing alcohol dehydrogenase family.</text>
</comment>
<name>A0A8K0CZ17_IGNLU</name>
<evidence type="ECO:0000313" key="13">
    <source>
        <dbReference type="Proteomes" id="UP000801492"/>
    </source>
</evidence>
<comment type="cofactor">
    <cofactor evidence="1 9">
        <name>Zn(2+)</name>
        <dbReference type="ChEBI" id="CHEBI:29105"/>
    </cofactor>
</comment>
<evidence type="ECO:0000256" key="1">
    <source>
        <dbReference type="ARBA" id="ARBA00001947"/>
    </source>
</evidence>
<evidence type="ECO:0000256" key="7">
    <source>
        <dbReference type="ARBA" id="ARBA00026132"/>
    </source>
</evidence>
<dbReference type="Pfam" id="PF08240">
    <property type="entry name" value="ADH_N"/>
    <property type="match status" value="1"/>
</dbReference>
<keyword evidence="3 9" id="KW-0479">Metal-binding</keyword>
<dbReference type="InterPro" id="IPR013149">
    <property type="entry name" value="ADH-like_C"/>
</dbReference>
<keyword evidence="4 9" id="KW-0862">Zinc</keyword>
<feature type="domain" description="Alcohol dehydrogenase-like C-terminal" evidence="10">
    <location>
        <begin position="145"/>
        <end position="276"/>
    </location>
</feature>
<feature type="domain" description="Alcohol dehydrogenase-like N-terminal" evidence="11">
    <location>
        <begin position="2"/>
        <end position="106"/>
    </location>
</feature>
<proteinExistence type="inferred from homology"/>
<dbReference type="GO" id="GO:0006062">
    <property type="term" value="P:sorbitol catabolic process"/>
    <property type="evidence" value="ECO:0007669"/>
    <property type="project" value="TreeGrafter"/>
</dbReference>
<dbReference type="InterPro" id="IPR036291">
    <property type="entry name" value="NAD(P)-bd_dom_sf"/>
</dbReference>
<dbReference type="SUPFAM" id="SSF51735">
    <property type="entry name" value="NAD(P)-binding Rossmann-fold domains"/>
    <property type="match status" value="1"/>
</dbReference>
<dbReference type="Pfam" id="PF00107">
    <property type="entry name" value="ADH_zinc_N"/>
    <property type="match status" value="1"/>
</dbReference>
<organism evidence="12 13">
    <name type="scientific">Ignelater luminosus</name>
    <name type="common">Cucubano</name>
    <name type="synonym">Pyrophorus luminosus</name>
    <dbReference type="NCBI Taxonomy" id="2038154"/>
    <lineage>
        <taxon>Eukaryota</taxon>
        <taxon>Metazoa</taxon>
        <taxon>Ecdysozoa</taxon>
        <taxon>Arthropoda</taxon>
        <taxon>Hexapoda</taxon>
        <taxon>Insecta</taxon>
        <taxon>Pterygota</taxon>
        <taxon>Neoptera</taxon>
        <taxon>Endopterygota</taxon>
        <taxon>Coleoptera</taxon>
        <taxon>Polyphaga</taxon>
        <taxon>Elateriformia</taxon>
        <taxon>Elateroidea</taxon>
        <taxon>Elateridae</taxon>
        <taxon>Agrypninae</taxon>
        <taxon>Pyrophorini</taxon>
        <taxon>Ignelater</taxon>
    </lineage>
</organism>
<dbReference type="CDD" id="cd05285">
    <property type="entry name" value="sorbitol_DH"/>
    <property type="match status" value="1"/>
</dbReference>
<evidence type="ECO:0000256" key="8">
    <source>
        <dbReference type="ARBA" id="ARBA00032485"/>
    </source>
</evidence>
<comment type="caution">
    <text evidence="12">The sequence shown here is derived from an EMBL/GenBank/DDBJ whole genome shotgun (WGS) entry which is preliminary data.</text>
</comment>
<keyword evidence="5" id="KW-0560">Oxidoreductase</keyword>
<evidence type="ECO:0000259" key="11">
    <source>
        <dbReference type="Pfam" id="PF08240"/>
    </source>
</evidence>
<dbReference type="GO" id="GO:0008270">
    <property type="term" value="F:zinc ion binding"/>
    <property type="evidence" value="ECO:0007669"/>
    <property type="project" value="InterPro"/>
</dbReference>
<dbReference type="OrthoDB" id="1879366at2759"/>
<protein>
    <recommendedName>
        <fullName evidence="7">Sorbitol dehydrogenase</fullName>
    </recommendedName>
    <alternativeName>
        <fullName evidence="8">Polyol dehydrogenase</fullName>
    </alternativeName>
</protein>
<dbReference type="PANTHER" id="PTHR43161:SF9">
    <property type="entry name" value="SORBITOL DEHYDROGENASE"/>
    <property type="match status" value="1"/>
</dbReference>
<evidence type="ECO:0000256" key="6">
    <source>
        <dbReference type="ARBA" id="ARBA00023027"/>
    </source>
</evidence>
<keyword evidence="6" id="KW-0520">NAD</keyword>
<evidence type="ECO:0000256" key="5">
    <source>
        <dbReference type="ARBA" id="ARBA00023002"/>
    </source>
</evidence>
<sequence length="324" mass="34833">MEVVGICGSDVHYLVDGRIGPFVVEKPMVIGHEASGTVLELGRNVKHLKEGDHVAIEPGSGCRRCKYCKTGRYNLCPDMRFCATPPIDGNLARYYVHDADFCFKLPSHVSVEEGALLEPLSCGVRACKRGGVTIGSTVLILGAGPIGLTSLLAAKAFGASRIVIADFNESRLELAERFGANCTIQVCPDDEENDVIEHVYEAFDNKQPSVSIECSGAEMGIRIAILVTKTGGKAVLLGMGKTEINLPLGSALFREVDIKGVFRYVNDYPTSLDMVATGKVDVLPLITHQFPLEETLEAFETARTGAGNAIKVLIRPNTDSSSNC</sequence>
<dbReference type="AlphaFoldDB" id="A0A8K0CZ17"/>
<reference evidence="12" key="1">
    <citation type="submission" date="2019-08" db="EMBL/GenBank/DDBJ databases">
        <title>The genome of the North American firefly Photinus pyralis.</title>
        <authorList>
            <consortium name="Photinus pyralis genome working group"/>
            <person name="Fallon T.R."/>
            <person name="Sander Lower S.E."/>
            <person name="Weng J.-K."/>
        </authorList>
    </citation>
    <scope>NUCLEOTIDE SEQUENCE</scope>
    <source>
        <strain evidence="12">TRF0915ILg1</strain>
        <tissue evidence="12">Whole body</tissue>
    </source>
</reference>
<dbReference type="Proteomes" id="UP000801492">
    <property type="component" value="Unassembled WGS sequence"/>
</dbReference>
<dbReference type="SUPFAM" id="SSF50129">
    <property type="entry name" value="GroES-like"/>
    <property type="match status" value="1"/>
</dbReference>